<name>A0A4P2QAY0_SORCE</name>
<feature type="transmembrane region" description="Helical" evidence="2">
    <location>
        <begin position="104"/>
        <end position="124"/>
    </location>
</feature>
<protein>
    <submittedName>
        <fullName evidence="3">Uncharacterized protein</fullName>
    </submittedName>
</protein>
<dbReference type="EMBL" id="CP012670">
    <property type="protein sequence ID" value="AUX26253.1"/>
    <property type="molecule type" value="Genomic_DNA"/>
</dbReference>
<keyword evidence="2" id="KW-0472">Membrane</keyword>
<evidence type="ECO:0000313" key="3">
    <source>
        <dbReference type="EMBL" id="AUX26253.1"/>
    </source>
</evidence>
<evidence type="ECO:0000256" key="1">
    <source>
        <dbReference type="SAM" id="MobiDB-lite"/>
    </source>
</evidence>
<feature type="compositionally biased region" description="Low complexity" evidence="1">
    <location>
        <begin position="74"/>
        <end position="94"/>
    </location>
</feature>
<feature type="region of interest" description="Disordered" evidence="1">
    <location>
        <begin position="74"/>
        <end position="96"/>
    </location>
</feature>
<dbReference type="RefSeq" id="WP_129353739.1">
    <property type="nucleotide sequence ID" value="NZ_CP012670.1"/>
</dbReference>
<evidence type="ECO:0000313" key="4">
    <source>
        <dbReference type="Proteomes" id="UP000295781"/>
    </source>
</evidence>
<proteinExistence type="predicted"/>
<accession>A0A4P2QAY0</accession>
<gene>
    <name evidence="3" type="ORF">SOCEGT47_068140</name>
</gene>
<organism evidence="3 4">
    <name type="scientific">Sorangium cellulosum</name>
    <name type="common">Polyangium cellulosum</name>
    <dbReference type="NCBI Taxonomy" id="56"/>
    <lineage>
        <taxon>Bacteria</taxon>
        <taxon>Pseudomonadati</taxon>
        <taxon>Myxococcota</taxon>
        <taxon>Polyangia</taxon>
        <taxon>Polyangiales</taxon>
        <taxon>Polyangiaceae</taxon>
        <taxon>Sorangium</taxon>
    </lineage>
</organism>
<keyword evidence="2" id="KW-1133">Transmembrane helix</keyword>
<feature type="transmembrane region" description="Helical" evidence="2">
    <location>
        <begin position="162"/>
        <end position="180"/>
    </location>
</feature>
<evidence type="ECO:0000256" key="2">
    <source>
        <dbReference type="SAM" id="Phobius"/>
    </source>
</evidence>
<keyword evidence="2" id="KW-0812">Transmembrane</keyword>
<feature type="transmembrane region" description="Helical" evidence="2">
    <location>
        <begin position="136"/>
        <end position="156"/>
    </location>
</feature>
<sequence length="220" mass="21975">MLDDDKLSPDLVWQPDGHLTEIALGALGDGEEALLPEGALAHAARCLPCASALGRAALLSLRVGEALREQAAPGAEEPAALREQAAPGAQAAPEPVAPREPLPIAALAVALALSALGAAPGLVAGASGLKESWDRLWRACSVVVQTGCAIAGNGALSGGLTALPWLSAALLVVVGLGIAWGRGNELSLKGGIGCASSRSRPVCCPRGAPPRCSSPRSGSR</sequence>
<reference evidence="3 4" key="1">
    <citation type="submission" date="2015-09" db="EMBL/GenBank/DDBJ databases">
        <title>Sorangium comparison.</title>
        <authorList>
            <person name="Zaburannyi N."/>
            <person name="Bunk B."/>
            <person name="Overmann J."/>
            <person name="Mueller R."/>
        </authorList>
    </citation>
    <scope>NUCLEOTIDE SEQUENCE [LARGE SCALE GENOMIC DNA]</scope>
    <source>
        <strain evidence="3 4">So ceGT47</strain>
    </source>
</reference>
<dbReference type="AlphaFoldDB" id="A0A4P2QAY0"/>
<dbReference type="OrthoDB" id="5526583at2"/>
<dbReference type="Proteomes" id="UP000295781">
    <property type="component" value="Chromosome"/>
</dbReference>